<dbReference type="GO" id="GO:0008233">
    <property type="term" value="F:peptidase activity"/>
    <property type="evidence" value="ECO:0007669"/>
    <property type="project" value="UniProtKB-KW"/>
</dbReference>
<dbReference type="Pfam" id="PF02586">
    <property type="entry name" value="SRAP"/>
    <property type="match status" value="1"/>
</dbReference>
<evidence type="ECO:0000256" key="7">
    <source>
        <dbReference type="ARBA" id="ARBA00023239"/>
    </source>
</evidence>
<keyword evidence="6" id="KW-0238">DNA-binding</keyword>
<comment type="similarity">
    <text evidence="1 8">Belongs to the SOS response-associated peptidase family.</text>
</comment>
<dbReference type="InterPro" id="IPR003738">
    <property type="entry name" value="SRAP"/>
</dbReference>
<dbReference type="InterPro" id="IPR036590">
    <property type="entry name" value="SRAP-like"/>
</dbReference>
<evidence type="ECO:0000256" key="6">
    <source>
        <dbReference type="ARBA" id="ARBA00023125"/>
    </source>
</evidence>
<dbReference type="GO" id="GO:0006508">
    <property type="term" value="P:proteolysis"/>
    <property type="evidence" value="ECO:0007669"/>
    <property type="project" value="UniProtKB-KW"/>
</dbReference>
<keyword evidence="4 8" id="KW-0378">Hydrolase</keyword>
<evidence type="ECO:0000256" key="5">
    <source>
        <dbReference type="ARBA" id="ARBA00023124"/>
    </source>
</evidence>
<dbReference type="RefSeq" id="WP_203364890.1">
    <property type="nucleotide sequence ID" value="NZ_WSFT01000006.1"/>
</dbReference>
<evidence type="ECO:0000313" key="10">
    <source>
        <dbReference type="Proteomes" id="UP000724672"/>
    </source>
</evidence>
<keyword evidence="10" id="KW-1185">Reference proteome</keyword>
<dbReference type="GO" id="GO:0016829">
    <property type="term" value="F:lyase activity"/>
    <property type="evidence" value="ECO:0007669"/>
    <property type="project" value="UniProtKB-KW"/>
</dbReference>
<dbReference type="PANTHER" id="PTHR13604">
    <property type="entry name" value="DC12-RELATED"/>
    <property type="match status" value="1"/>
</dbReference>
<dbReference type="AlphaFoldDB" id="A0A942UPT0"/>
<dbReference type="EMBL" id="WSFT01000006">
    <property type="protein sequence ID" value="MBS4536958.1"/>
    <property type="molecule type" value="Genomic_DNA"/>
</dbReference>
<proteinExistence type="inferred from homology"/>
<reference evidence="9" key="1">
    <citation type="submission" date="2019-12" db="EMBL/GenBank/DDBJ databases">
        <title>Clostridiaceae gen. nov. sp. nov., isolated from sediment in Xinjiang, China.</title>
        <authorList>
            <person name="Zhang R."/>
        </authorList>
    </citation>
    <scope>NUCLEOTIDE SEQUENCE</scope>
    <source>
        <strain evidence="9">D2Q-11</strain>
    </source>
</reference>
<dbReference type="SUPFAM" id="SSF143081">
    <property type="entry name" value="BB1717-like"/>
    <property type="match status" value="1"/>
</dbReference>
<evidence type="ECO:0000256" key="1">
    <source>
        <dbReference type="ARBA" id="ARBA00008136"/>
    </source>
</evidence>
<gene>
    <name evidence="9" type="ORF">GOQ27_00705</name>
</gene>
<evidence type="ECO:0000256" key="8">
    <source>
        <dbReference type="RuleBase" id="RU364100"/>
    </source>
</evidence>
<keyword evidence="3" id="KW-0227">DNA damage</keyword>
<evidence type="ECO:0000313" key="9">
    <source>
        <dbReference type="EMBL" id="MBS4536958.1"/>
    </source>
</evidence>
<dbReference type="Gene3D" id="3.90.1680.10">
    <property type="entry name" value="SOS response associated peptidase-like"/>
    <property type="match status" value="1"/>
</dbReference>
<dbReference type="GO" id="GO:0106300">
    <property type="term" value="P:protein-DNA covalent cross-linking repair"/>
    <property type="evidence" value="ECO:0007669"/>
    <property type="project" value="InterPro"/>
</dbReference>
<protein>
    <recommendedName>
        <fullName evidence="8">Abasic site processing protein</fullName>
        <ecNumber evidence="8">3.4.-.-</ecNumber>
    </recommendedName>
</protein>
<dbReference type="Proteomes" id="UP000724672">
    <property type="component" value="Unassembled WGS sequence"/>
</dbReference>
<comment type="caution">
    <text evidence="9">The sequence shown here is derived from an EMBL/GenBank/DDBJ whole genome shotgun (WGS) entry which is preliminary data.</text>
</comment>
<accession>A0A942UPT0</accession>
<dbReference type="EC" id="3.4.-.-" evidence="8"/>
<name>A0A942UPT0_9FIRM</name>
<dbReference type="PANTHER" id="PTHR13604:SF0">
    <property type="entry name" value="ABASIC SITE PROCESSING PROTEIN HMCES"/>
    <property type="match status" value="1"/>
</dbReference>
<organism evidence="9 10">
    <name type="scientific">Anaeromonas frigoriresistens</name>
    <dbReference type="NCBI Taxonomy" id="2683708"/>
    <lineage>
        <taxon>Bacteria</taxon>
        <taxon>Bacillati</taxon>
        <taxon>Bacillota</taxon>
        <taxon>Tissierellia</taxon>
        <taxon>Tissierellales</taxon>
        <taxon>Thermohalobacteraceae</taxon>
        <taxon>Anaeromonas</taxon>
    </lineage>
</organism>
<keyword evidence="7" id="KW-0456">Lyase</keyword>
<keyword evidence="5" id="KW-0190">Covalent protein-DNA linkage</keyword>
<evidence type="ECO:0000256" key="4">
    <source>
        <dbReference type="ARBA" id="ARBA00022801"/>
    </source>
</evidence>
<keyword evidence="2 8" id="KW-0645">Protease</keyword>
<dbReference type="GO" id="GO:0003697">
    <property type="term" value="F:single-stranded DNA binding"/>
    <property type="evidence" value="ECO:0007669"/>
    <property type="project" value="InterPro"/>
</dbReference>
<sequence length="194" mass="23204">MCGRYYLNIGLKDIYERYNIRYKEENKYEFNEIYPSNKSPVVLKDGEKKLKIINWGFKPSYSKSLLINARSETIDKKPTFKDSFYNKRCIIPVSGFFEWEKDGKDKIKRRIHIKDRKIFSLAGIYDNFKDENGDDYTAFTILTTVPNKDMIKIHNRMPVIIPEEKEDIWLDNNIENYGRLKTMFKPYPGRLEIE</sequence>
<evidence type="ECO:0000256" key="3">
    <source>
        <dbReference type="ARBA" id="ARBA00022763"/>
    </source>
</evidence>
<evidence type="ECO:0000256" key="2">
    <source>
        <dbReference type="ARBA" id="ARBA00022670"/>
    </source>
</evidence>